<evidence type="ECO:0000256" key="4">
    <source>
        <dbReference type="ARBA" id="ARBA00022723"/>
    </source>
</evidence>
<evidence type="ECO:0000256" key="10">
    <source>
        <dbReference type="RuleBase" id="RU003983"/>
    </source>
</evidence>
<keyword evidence="1" id="KW-1003">Cell membrane</keyword>
<gene>
    <name evidence="13" type="ORF">HARCEL1_09950</name>
</gene>
<evidence type="ECO:0000313" key="13">
    <source>
        <dbReference type="EMBL" id="AWB28008.1"/>
    </source>
</evidence>
<dbReference type="GO" id="GO:0004222">
    <property type="term" value="F:metalloendopeptidase activity"/>
    <property type="evidence" value="ECO:0007669"/>
    <property type="project" value="InterPro"/>
</dbReference>
<dbReference type="InterPro" id="IPR050083">
    <property type="entry name" value="HtpX_protease"/>
</dbReference>
<evidence type="ECO:0000259" key="12">
    <source>
        <dbReference type="Pfam" id="PF01435"/>
    </source>
</evidence>
<keyword evidence="5 10" id="KW-0378">Hydrolase</keyword>
<dbReference type="Gene3D" id="3.30.2010.10">
    <property type="entry name" value="Metalloproteases ('zincins'), catalytic domain"/>
    <property type="match status" value="1"/>
</dbReference>
<evidence type="ECO:0000256" key="1">
    <source>
        <dbReference type="ARBA" id="ARBA00022475"/>
    </source>
</evidence>
<keyword evidence="6 10" id="KW-0862">Zinc</keyword>
<feature type="domain" description="Peptidase M48" evidence="12">
    <location>
        <begin position="96"/>
        <end position="342"/>
    </location>
</feature>
<evidence type="ECO:0000256" key="6">
    <source>
        <dbReference type="ARBA" id="ARBA00022833"/>
    </source>
</evidence>
<keyword evidence="2 10" id="KW-0645">Protease</keyword>
<dbReference type="PANTHER" id="PTHR43221:SF2">
    <property type="entry name" value="PROTEASE HTPX HOMOLOG"/>
    <property type="match status" value="1"/>
</dbReference>
<dbReference type="Pfam" id="PF01435">
    <property type="entry name" value="Peptidase_M48"/>
    <property type="match status" value="1"/>
</dbReference>
<keyword evidence="3 11" id="KW-0812">Transmembrane</keyword>
<organism evidence="13 14">
    <name type="scientific">Halococcoides cellulosivorans</name>
    <dbReference type="NCBI Taxonomy" id="1679096"/>
    <lineage>
        <taxon>Archaea</taxon>
        <taxon>Methanobacteriati</taxon>
        <taxon>Methanobacteriota</taxon>
        <taxon>Stenosarchaea group</taxon>
        <taxon>Halobacteria</taxon>
        <taxon>Halobacteriales</taxon>
        <taxon>Haloarculaceae</taxon>
        <taxon>Halococcoides</taxon>
    </lineage>
</organism>
<comment type="cofactor">
    <cofactor evidence="10">
        <name>Zn(2+)</name>
        <dbReference type="ChEBI" id="CHEBI:29105"/>
    </cofactor>
    <text evidence="10">Binds 1 zinc ion per subunit.</text>
</comment>
<evidence type="ECO:0000256" key="9">
    <source>
        <dbReference type="ARBA" id="ARBA00023136"/>
    </source>
</evidence>
<feature type="transmembrane region" description="Helical" evidence="11">
    <location>
        <begin position="193"/>
        <end position="210"/>
    </location>
</feature>
<evidence type="ECO:0000256" key="5">
    <source>
        <dbReference type="ARBA" id="ARBA00022801"/>
    </source>
</evidence>
<feature type="transmembrane region" description="Helical" evidence="11">
    <location>
        <begin position="12"/>
        <end position="34"/>
    </location>
</feature>
<evidence type="ECO:0000313" key="14">
    <source>
        <dbReference type="Proteomes" id="UP000244727"/>
    </source>
</evidence>
<dbReference type="RefSeq" id="WP_108383027.1">
    <property type="nucleotide sequence ID" value="NZ_CP028858.1"/>
</dbReference>
<name>A0A2R4X2I9_9EURY</name>
<dbReference type="KEGG" id="harc:HARCEL1_09950"/>
<feature type="transmembrane region" description="Helical" evidence="11">
    <location>
        <begin position="54"/>
        <end position="75"/>
    </location>
</feature>
<evidence type="ECO:0000256" key="8">
    <source>
        <dbReference type="ARBA" id="ARBA00023049"/>
    </source>
</evidence>
<dbReference type="InterPro" id="IPR001915">
    <property type="entry name" value="Peptidase_M48"/>
</dbReference>
<dbReference type="Proteomes" id="UP000244727">
    <property type="component" value="Chromosome"/>
</dbReference>
<proteinExistence type="inferred from homology"/>
<accession>A0A2R4X2I9</accession>
<keyword evidence="7 11" id="KW-1133">Transmembrane helix</keyword>
<dbReference type="EMBL" id="CP028858">
    <property type="protein sequence ID" value="AWB28008.1"/>
    <property type="molecule type" value="Genomic_DNA"/>
</dbReference>
<evidence type="ECO:0000256" key="7">
    <source>
        <dbReference type="ARBA" id="ARBA00022989"/>
    </source>
</evidence>
<dbReference type="GO" id="GO:0006508">
    <property type="term" value="P:proteolysis"/>
    <property type="evidence" value="ECO:0007669"/>
    <property type="project" value="UniProtKB-KW"/>
</dbReference>
<reference evidence="13 14" key="1">
    <citation type="submission" date="2018-04" db="EMBL/GenBank/DDBJ databases">
        <title>Halococcoides cellulosivorans gen. nov., sp. nov., an extremely halophilic cellulose-utilizing haloarchaeon from hypersaline lakes.</title>
        <authorList>
            <person name="Sorokin D.Y."/>
            <person name="Toshchakov S.V."/>
            <person name="Samarov N.I."/>
            <person name="Korzhenkov A."/>
            <person name="Kublanov I.V."/>
        </authorList>
    </citation>
    <scope>NUCLEOTIDE SEQUENCE [LARGE SCALE GENOMIC DNA]</scope>
    <source>
        <strain evidence="13 14">HArcel1</strain>
    </source>
</reference>
<protein>
    <recommendedName>
        <fullName evidence="12">Peptidase M48 domain-containing protein</fullName>
    </recommendedName>
</protein>
<dbReference type="GO" id="GO:0046872">
    <property type="term" value="F:metal ion binding"/>
    <property type="evidence" value="ECO:0007669"/>
    <property type="project" value="UniProtKB-KW"/>
</dbReference>
<feature type="transmembrane region" description="Helical" evidence="11">
    <location>
        <begin position="222"/>
        <end position="249"/>
    </location>
</feature>
<dbReference type="GeneID" id="36512831"/>
<comment type="similarity">
    <text evidence="10">Belongs to the peptidase M48 family.</text>
</comment>
<dbReference type="AlphaFoldDB" id="A0A2R4X2I9"/>
<keyword evidence="9 11" id="KW-0472">Membrane</keyword>
<evidence type="ECO:0000256" key="3">
    <source>
        <dbReference type="ARBA" id="ARBA00022692"/>
    </source>
</evidence>
<keyword evidence="4" id="KW-0479">Metal-binding</keyword>
<keyword evidence="14" id="KW-1185">Reference proteome</keyword>
<sequence length="357" mass="37230">MSRLRRRMATTLAALTVLDIVVAVVLAALTVPWVRPAVDALTRTAGLPRLPAAVVLVGLMPIAALALAVLALSVARHRLLDDLDATPATEGSHPALLDRVRRLAAQADVPVPAVVIVDSPVPNSALVGGIGGGTLLVSTGLIDALDGDALDGVLAHELAHRQNRDAVVMTVVSLVPALVDDRRVLPDLTSRRWPWLVAGGLGLALTAALVDAPLVSPTTLGAFVVLTTLTIVLGSVLLGVLAVPVTVLARRLARDRELAADRAAALLTGDPAALALALERLDDRADRPTTDRRADGVAALCLLARGFGDESDRDGLGSDPAFTIETHSHPPTERRIEHLREIAAELEQGGVDREAAV</sequence>
<dbReference type="CDD" id="cd07329">
    <property type="entry name" value="M56_like"/>
    <property type="match status" value="1"/>
</dbReference>
<keyword evidence="8 10" id="KW-0482">Metalloprotease</keyword>
<dbReference type="PANTHER" id="PTHR43221">
    <property type="entry name" value="PROTEASE HTPX"/>
    <property type="match status" value="1"/>
</dbReference>
<evidence type="ECO:0000256" key="2">
    <source>
        <dbReference type="ARBA" id="ARBA00022670"/>
    </source>
</evidence>
<evidence type="ECO:0000256" key="11">
    <source>
        <dbReference type="SAM" id="Phobius"/>
    </source>
</evidence>